<evidence type="ECO:0008006" key="2">
    <source>
        <dbReference type="Google" id="ProtNLM"/>
    </source>
</evidence>
<organism evidence="1">
    <name type="scientific">marine sediment metagenome</name>
    <dbReference type="NCBI Taxonomy" id="412755"/>
    <lineage>
        <taxon>unclassified sequences</taxon>
        <taxon>metagenomes</taxon>
        <taxon>ecological metagenomes</taxon>
    </lineage>
</organism>
<dbReference type="Gene3D" id="3.40.50.2000">
    <property type="entry name" value="Glycogen Phosphorylase B"/>
    <property type="match status" value="1"/>
</dbReference>
<proteinExistence type="predicted"/>
<accession>X1TYG0</accession>
<protein>
    <recommendedName>
        <fullName evidence="2">Glycosyltransferase subfamily 4-like N-terminal domain-containing protein</fullName>
    </recommendedName>
</protein>
<evidence type="ECO:0000313" key="1">
    <source>
        <dbReference type="EMBL" id="GAJ10368.1"/>
    </source>
</evidence>
<sequence>MPASQLRIAMLSVHSCPMGNLGAKDTGGMSVYIRELARELGKQGIWVDIYTRVHDPRDEQILELG</sequence>
<dbReference type="EMBL" id="BARW01030852">
    <property type="protein sequence ID" value="GAJ10368.1"/>
    <property type="molecule type" value="Genomic_DNA"/>
</dbReference>
<gene>
    <name evidence="1" type="ORF">S12H4_49211</name>
</gene>
<feature type="non-terminal residue" evidence="1">
    <location>
        <position position="65"/>
    </location>
</feature>
<name>X1TYG0_9ZZZZ</name>
<comment type="caution">
    <text evidence="1">The sequence shown here is derived from an EMBL/GenBank/DDBJ whole genome shotgun (WGS) entry which is preliminary data.</text>
</comment>
<reference evidence="1" key="1">
    <citation type="journal article" date="2014" name="Front. Microbiol.">
        <title>High frequency of phylogenetically diverse reductive dehalogenase-homologous genes in deep subseafloor sedimentary metagenomes.</title>
        <authorList>
            <person name="Kawai M."/>
            <person name="Futagami T."/>
            <person name="Toyoda A."/>
            <person name="Takaki Y."/>
            <person name="Nishi S."/>
            <person name="Hori S."/>
            <person name="Arai W."/>
            <person name="Tsubouchi T."/>
            <person name="Morono Y."/>
            <person name="Uchiyama I."/>
            <person name="Ito T."/>
            <person name="Fujiyama A."/>
            <person name="Inagaki F."/>
            <person name="Takami H."/>
        </authorList>
    </citation>
    <scope>NUCLEOTIDE SEQUENCE</scope>
    <source>
        <strain evidence="1">Expedition CK06-06</strain>
    </source>
</reference>
<dbReference type="AlphaFoldDB" id="X1TYG0"/>